<accession>A0AAJ8MAL8</accession>
<feature type="domain" description="Ras-GEF" evidence="4">
    <location>
        <begin position="743"/>
        <end position="991"/>
    </location>
</feature>
<name>A0AAJ8MAL8_9TREE</name>
<dbReference type="InterPro" id="IPR001895">
    <property type="entry name" value="RASGEF_cat_dom"/>
</dbReference>
<dbReference type="SUPFAM" id="SSF48366">
    <property type="entry name" value="Ras GEF"/>
    <property type="match status" value="1"/>
</dbReference>
<dbReference type="PROSITE" id="PS50212">
    <property type="entry name" value="RASGEF_NTER"/>
    <property type="match status" value="1"/>
</dbReference>
<dbReference type="InterPro" id="IPR036964">
    <property type="entry name" value="RASGEF_cat_dom_sf"/>
</dbReference>
<evidence type="ECO:0000256" key="3">
    <source>
        <dbReference type="SAM" id="MobiDB-lite"/>
    </source>
</evidence>
<dbReference type="GO" id="GO:0005886">
    <property type="term" value="C:plasma membrane"/>
    <property type="evidence" value="ECO:0007669"/>
    <property type="project" value="TreeGrafter"/>
</dbReference>
<evidence type="ECO:0000313" key="6">
    <source>
        <dbReference type="EMBL" id="WVW83880.1"/>
    </source>
</evidence>
<feature type="region of interest" description="Disordered" evidence="3">
    <location>
        <begin position="1"/>
        <end position="147"/>
    </location>
</feature>
<dbReference type="RefSeq" id="XP_065726233.1">
    <property type="nucleotide sequence ID" value="XM_065870161.1"/>
</dbReference>
<feature type="compositionally biased region" description="Basic and acidic residues" evidence="3">
    <location>
        <begin position="393"/>
        <end position="407"/>
    </location>
</feature>
<dbReference type="InterPro" id="IPR027417">
    <property type="entry name" value="P-loop_NTPase"/>
</dbReference>
<reference evidence="6" key="2">
    <citation type="submission" date="2024-02" db="EMBL/GenBank/DDBJ databases">
        <title>Comparative genomics of Cryptococcus and Kwoniella reveals pathogenesis evolution and contrasting modes of karyotype evolution via chromosome fusion or intercentromeric recombination.</title>
        <authorList>
            <person name="Coelho M.A."/>
            <person name="David-Palma M."/>
            <person name="Shea T."/>
            <person name="Bowers K."/>
            <person name="McGinley-Smith S."/>
            <person name="Mohammad A.W."/>
            <person name="Gnirke A."/>
            <person name="Yurkov A.M."/>
            <person name="Nowrousian M."/>
            <person name="Sun S."/>
            <person name="Cuomo C.A."/>
            <person name="Heitman J."/>
        </authorList>
    </citation>
    <scope>NUCLEOTIDE SEQUENCE</scope>
    <source>
        <strain evidence="6">CBS 10118</strain>
    </source>
</reference>
<evidence type="ECO:0000259" key="4">
    <source>
        <dbReference type="PROSITE" id="PS50009"/>
    </source>
</evidence>
<evidence type="ECO:0000256" key="2">
    <source>
        <dbReference type="PROSITE-ProRule" id="PRU00168"/>
    </source>
</evidence>
<dbReference type="GeneID" id="30209426"/>
<dbReference type="GO" id="GO:0007265">
    <property type="term" value="P:Ras protein signal transduction"/>
    <property type="evidence" value="ECO:0007669"/>
    <property type="project" value="TreeGrafter"/>
</dbReference>
<evidence type="ECO:0000313" key="7">
    <source>
        <dbReference type="Proteomes" id="UP000092730"/>
    </source>
</evidence>
<feature type="compositionally biased region" description="Basic and acidic residues" evidence="3">
    <location>
        <begin position="463"/>
        <end position="473"/>
    </location>
</feature>
<dbReference type="Proteomes" id="UP000092730">
    <property type="component" value="Chromosome 4"/>
</dbReference>
<reference evidence="6" key="1">
    <citation type="submission" date="2013-07" db="EMBL/GenBank/DDBJ databases">
        <authorList>
            <consortium name="The Broad Institute Genome Sequencing Platform"/>
            <person name="Cuomo C."/>
            <person name="Litvintseva A."/>
            <person name="Chen Y."/>
            <person name="Heitman J."/>
            <person name="Sun S."/>
            <person name="Springer D."/>
            <person name="Dromer F."/>
            <person name="Young S.K."/>
            <person name="Zeng Q."/>
            <person name="Gargeya S."/>
            <person name="Fitzgerald M."/>
            <person name="Abouelleil A."/>
            <person name="Alvarado L."/>
            <person name="Berlin A.M."/>
            <person name="Chapman S.B."/>
            <person name="Dewar J."/>
            <person name="Goldberg J."/>
            <person name="Griggs A."/>
            <person name="Gujja S."/>
            <person name="Hansen M."/>
            <person name="Howarth C."/>
            <person name="Imamovic A."/>
            <person name="Larimer J."/>
            <person name="McCowan C."/>
            <person name="Murphy C."/>
            <person name="Pearson M."/>
            <person name="Priest M."/>
            <person name="Roberts A."/>
            <person name="Saif S."/>
            <person name="Shea T."/>
            <person name="Sykes S."/>
            <person name="Wortman J."/>
            <person name="Nusbaum C."/>
            <person name="Birren B."/>
        </authorList>
    </citation>
    <scope>NUCLEOTIDE SEQUENCE</scope>
    <source>
        <strain evidence="6">CBS 10118</strain>
    </source>
</reference>
<proteinExistence type="predicted"/>
<dbReference type="SUPFAM" id="SSF52540">
    <property type="entry name" value="P-loop containing nucleoside triphosphate hydrolases"/>
    <property type="match status" value="1"/>
</dbReference>
<dbReference type="Gene3D" id="1.20.870.10">
    <property type="entry name" value="Son of sevenless (SoS) protein Chain: S domain 1"/>
    <property type="match status" value="1"/>
</dbReference>
<dbReference type="GO" id="GO:0005085">
    <property type="term" value="F:guanyl-nucleotide exchange factor activity"/>
    <property type="evidence" value="ECO:0007669"/>
    <property type="project" value="UniProtKB-KW"/>
</dbReference>
<dbReference type="Pfam" id="PF00617">
    <property type="entry name" value="RasGEF"/>
    <property type="match status" value="1"/>
</dbReference>
<dbReference type="InterPro" id="IPR023578">
    <property type="entry name" value="Ras_GEF_dom_sf"/>
</dbReference>
<feature type="domain" description="N-terminal Ras-GEF" evidence="5">
    <location>
        <begin position="482"/>
        <end position="607"/>
    </location>
</feature>
<keyword evidence="7" id="KW-1185">Reference proteome</keyword>
<dbReference type="SMART" id="SM00147">
    <property type="entry name" value="RasGEF"/>
    <property type="match status" value="1"/>
</dbReference>
<evidence type="ECO:0000256" key="1">
    <source>
        <dbReference type="ARBA" id="ARBA00022658"/>
    </source>
</evidence>
<feature type="compositionally biased region" description="Basic and acidic residues" evidence="3">
    <location>
        <begin position="125"/>
        <end position="135"/>
    </location>
</feature>
<dbReference type="PANTHER" id="PTHR23113">
    <property type="entry name" value="GUANINE NUCLEOTIDE EXCHANGE FACTOR"/>
    <property type="match status" value="1"/>
</dbReference>
<evidence type="ECO:0008006" key="8">
    <source>
        <dbReference type="Google" id="ProtNLM"/>
    </source>
</evidence>
<protein>
    <recommendedName>
        <fullName evidence="8">Ras guanyl-nucleotide exchange factor</fullName>
    </recommendedName>
</protein>
<dbReference type="InterPro" id="IPR000651">
    <property type="entry name" value="Ras-like_Gua-exchang_fac_N"/>
</dbReference>
<evidence type="ECO:0000259" key="5">
    <source>
        <dbReference type="PROSITE" id="PS50212"/>
    </source>
</evidence>
<feature type="compositionally biased region" description="Low complexity" evidence="3">
    <location>
        <begin position="69"/>
        <end position="78"/>
    </location>
</feature>
<dbReference type="AlphaFoldDB" id="A0AAJ8MAL8"/>
<dbReference type="PROSITE" id="PS50009">
    <property type="entry name" value="RASGEF_CAT"/>
    <property type="match status" value="1"/>
</dbReference>
<keyword evidence="1 2" id="KW-0344">Guanine-nucleotide releasing factor</keyword>
<dbReference type="InterPro" id="IPR008937">
    <property type="entry name" value="Ras-like_GEF"/>
</dbReference>
<sequence>MSLSGSSSSRRLVNASSTDSMTPPTTASSHHTHGAEQSSLLQSARLKLSTMDQEAMKKMRSTMMDYPESTSSKSSPSSARFPPAEYQDLNSNGTGSGSGARKLRTRRSTLSKQIPLGETQEEGEEKGQMDSDDTPKPNLGGSSTPPSANADYAIAVLGHEHVGKTTVIARALRTWGMSHPLKTHSAGGHTIISCYSQIQPGGKLKQPWKVEFLEMNMHAINLSPTASPSQIWPEGVPDVAGVIFCYDAGRSDTLSGIGEALERLSPSGIPIVILACKSDPDIQLEVDAHHGNSIGEPFNVGLIEVTTQTSEGKSKMRNALRWLIYKLEQRQRRQQRKLNGTTLTLSQQQHPPPSPALASATLEALSSPIDSDASSSENKIMWHHRGGFNMTPADRDQEGDGMSDHRSSGSSLNWVMKGPGPGVPARSSLEVDPANSKEQQKHTAIGQNIRDSDGQGIPAENDTGERKEGKVQERVVTQSGVQLDAPIWLTAEELLNRLFAAIVSSQDEPFVRAFAMTFRRFMEPREVMQEFLVRLKEVEGYDVSRDVKNWTMMKMTGALVDWTTRYPGDLQDSSTQSIFKDILAFILHHTFMAHLTGELIMVEHSLSEVMDLDQSWSLRNTNTHAKSSASILSNNFKTELVIDTEVLYEYPNSSLEKGIILEDEPPDTPFSKDTHDVPNHSTRSVSTSSLPMENGKSHSSSDNHTNDNGKEKMGPHSHVSDETGMGMGFHKWAQAFNVVLNMDARSFAVELTKLQWNLFAAIRPRDVLRHDLGKETDGPVGKAILFFNHISRWVSTLILTHPKPKHRARIIERFIMIAHQLRRLNNYDTLYAVISGMRETSVHRLSLTQSLVGVSPTLEKDYQSHLKLMDPRGGYVHYRRALQADISNGRASIPLLTNILGLVNRLQNVRKEDKRTVEVIDQDGIKRNRVEIQWDKFYKIGEILHIITECQIRGPIVRGDVQEGFRRVVEDTAIISNEDGLWERSQLLEPSGGGTVGGKVLKRLVNLGFS</sequence>
<feature type="compositionally biased region" description="Polar residues" evidence="3">
    <location>
        <begin position="679"/>
        <end position="691"/>
    </location>
</feature>
<organism evidence="6 7">
    <name type="scientific">Kwoniella bestiolae CBS 10118</name>
    <dbReference type="NCBI Taxonomy" id="1296100"/>
    <lineage>
        <taxon>Eukaryota</taxon>
        <taxon>Fungi</taxon>
        <taxon>Dikarya</taxon>
        <taxon>Basidiomycota</taxon>
        <taxon>Agaricomycotina</taxon>
        <taxon>Tremellomycetes</taxon>
        <taxon>Tremellales</taxon>
        <taxon>Cryptococcaceae</taxon>
        <taxon>Kwoniella</taxon>
    </lineage>
</organism>
<feature type="compositionally biased region" description="Basic and acidic residues" evidence="3">
    <location>
        <begin position="695"/>
        <end position="721"/>
    </location>
</feature>
<feature type="compositionally biased region" description="Low complexity" evidence="3">
    <location>
        <begin position="1"/>
        <end position="29"/>
    </location>
</feature>
<dbReference type="Gene3D" id="3.40.50.300">
    <property type="entry name" value="P-loop containing nucleotide triphosphate hydrolases"/>
    <property type="match status" value="1"/>
</dbReference>
<dbReference type="KEGG" id="kbi:30209426"/>
<dbReference type="EMBL" id="CP144544">
    <property type="protein sequence ID" value="WVW83880.1"/>
    <property type="molecule type" value="Genomic_DNA"/>
</dbReference>
<dbReference type="Gene3D" id="1.10.840.10">
    <property type="entry name" value="Ras guanine-nucleotide exchange factors catalytic domain"/>
    <property type="match status" value="1"/>
</dbReference>
<feature type="region of interest" description="Disordered" evidence="3">
    <location>
        <begin position="389"/>
        <end position="473"/>
    </location>
</feature>
<feature type="region of interest" description="Disordered" evidence="3">
    <location>
        <begin position="660"/>
        <end position="721"/>
    </location>
</feature>
<gene>
    <name evidence="6" type="ORF">I302_105902</name>
</gene>
<dbReference type="PANTHER" id="PTHR23113:SF348">
    <property type="entry name" value="GUANYL-NUCLEOTIDE EXCHANGE FACTOR RASGEF, PUTATIVE (AFU_ORTHOLOGUE AFUA_1G04700)-RELATED"/>
    <property type="match status" value="1"/>
</dbReference>